<protein>
    <submittedName>
        <fullName evidence="3">Uncharacterized protein</fullName>
    </submittedName>
</protein>
<proteinExistence type="predicted"/>
<name>A0A9P6HUD1_9PEZI</name>
<gene>
    <name evidence="3" type="ORF">CkaCkLH20_11560</name>
</gene>
<dbReference type="RefSeq" id="XP_038740349.1">
    <property type="nucleotide sequence ID" value="XM_038894274.1"/>
</dbReference>
<evidence type="ECO:0000256" key="2">
    <source>
        <dbReference type="SAM" id="Phobius"/>
    </source>
</evidence>
<reference evidence="3" key="2">
    <citation type="submission" date="2020-11" db="EMBL/GenBank/DDBJ databases">
        <title>Whole genome sequencing of Colletotrichum sp.</title>
        <authorList>
            <person name="Li H."/>
        </authorList>
    </citation>
    <scope>NUCLEOTIDE SEQUENCE</scope>
    <source>
        <strain evidence="3">CkLH20</strain>
    </source>
</reference>
<comment type="caution">
    <text evidence="3">The sequence shown here is derived from an EMBL/GenBank/DDBJ whole genome shotgun (WGS) entry which is preliminary data.</text>
</comment>
<dbReference type="AlphaFoldDB" id="A0A9P6HUD1"/>
<dbReference type="Proteomes" id="UP000781932">
    <property type="component" value="Unassembled WGS sequence"/>
</dbReference>
<organism evidence="3 4">
    <name type="scientific">Colletotrichum karsti</name>
    <dbReference type="NCBI Taxonomy" id="1095194"/>
    <lineage>
        <taxon>Eukaryota</taxon>
        <taxon>Fungi</taxon>
        <taxon>Dikarya</taxon>
        <taxon>Ascomycota</taxon>
        <taxon>Pezizomycotina</taxon>
        <taxon>Sordariomycetes</taxon>
        <taxon>Hypocreomycetidae</taxon>
        <taxon>Glomerellales</taxon>
        <taxon>Glomerellaceae</taxon>
        <taxon>Colletotrichum</taxon>
        <taxon>Colletotrichum boninense species complex</taxon>
    </lineage>
</organism>
<evidence type="ECO:0000313" key="4">
    <source>
        <dbReference type="Proteomes" id="UP000781932"/>
    </source>
</evidence>
<evidence type="ECO:0000256" key="1">
    <source>
        <dbReference type="SAM" id="MobiDB-lite"/>
    </source>
</evidence>
<keyword evidence="2" id="KW-0812">Transmembrane</keyword>
<keyword evidence="2" id="KW-0472">Membrane</keyword>
<dbReference type="GeneID" id="62167348"/>
<feature type="region of interest" description="Disordered" evidence="1">
    <location>
        <begin position="47"/>
        <end position="76"/>
    </location>
</feature>
<sequence>MAISSLIVKLSPFIASVVVLWVIVFGIRHGATWGSIREGVSIGSFGHHHQEAPVDGGDASLLEHASKPGNLPRRRL</sequence>
<feature type="transmembrane region" description="Helical" evidence="2">
    <location>
        <begin position="6"/>
        <end position="27"/>
    </location>
</feature>
<reference evidence="3" key="1">
    <citation type="submission" date="2020-03" db="EMBL/GenBank/DDBJ databases">
        <authorList>
            <person name="He L."/>
        </authorList>
    </citation>
    <scope>NUCLEOTIDE SEQUENCE</scope>
    <source>
        <strain evidence="3">CkLH20</strain>
    </source>
</reference>
<keyword evidence="4" id="KW-1185">Reference proteome</keyword>
<accession>A0A9P6HUD1</accession>
<keyword evidence="2" id="KW-1133">Transmembrane helix</keyword>
<evidence type="ECO:0000313" key="3">
    <source>
        <dbReference type="EMBL" id="KAF9870888.1"/>
    </source>
</evidence>
<dbReference type="EMBL" id="JAATWM020000049">
    <property type="protein sequence ID" value="KAF9870888.1"/>
    <property type="molecule type" value="Genomic_DNA"/>
</dbReference>